<organism evidence="1 2">
    <name type="scientific">Pan troglodytes</name>
    <name type="common">Chimpanzee</name>
    <dbReference type="NCBI Taxonomy" id="9598"/>
    <lineage>
        <taxon>Eukaryota</taxon>
        <taxon>Metazoa</taxon>
        <taxon>Chordata</taxon>
        <taxon>Craniata</taxon>
        <taxon>Vertebrata</taxon>
        <taxon>Euteleostomi</taxon>
        <taxon>Mammalia</taxon>
        <taxon>Eutheria</taxon>
        <taxon>Euarchontoglires</taxon>
        <taxon>Primates</taxon>
        <taxon>Haplorrhini</taxon>
        <taxon>Catarrhini</taxon>
        <taxon>Hominidae</taxon>
        <taxon>Pan</taxon>
    </lineage>
</organism>
<evidence type="ECO:0000313" key="1">
    <source>
        <dbReference type="EMBL" id="PNI14004.1"/>
    </source>
</evidence>
<comment type="caution">
    <text evidence="1">The sequence shown here is derived from an EMBL/GenBank/DDBJ whole genome shotgun (WGS) entry which is preliminary data.</text>
</comment>
<gene>
    <name evidence="1" type="ORF">CK820_G0053226</name>
</gene>
<reference evidence="1 2" key="1">
    <citation type="submission" date="2017-12" db="EMBL/GenBank/DDBJ databases">
        <title>High-resolution comparative analysis of great ape genomes.</title>
        <authorList>
            <person name="Pollen A."/>
            <person name="Hastie A."/>
            <person name="Hormozdiari F."/>
            <person name="Dougherty M."/>
            <person name="Liu R."/>
            <person name="Chaisson M."/>
            <person name="Hoppe E."/>
            <person name="Hill C."/>
            <person name="Pang A."/>
            <person name="Hillier L."/>
            <person name="Baker C."/>
            <person name="Armstrong J."/>
            <person name="Shendure J."/>
            <person name="Paten B."/>
            <person name="Wilson R."/>
            <person name="Chao H."/>
            <person name="Schneider V."/>
            <person name="Ventura M."/>
            <person name="Kronenberg Z."/>
            <person name="Murali S."/>
            <person name="Gordon D."/>
            <person name="Cantsilieris S."/>
            <person name="Munson K."/>
            <person name="Nelson B."/>
            <person name="Raja A."/>
            <person name="Underwood J."/>
            <person name="Diekhans M."/>
            <person name="Fiddes I."/>
            <person name="Haussler D."/>
            <person name="Eichler E."/>
        </authorList>
    </citation>
    <scope>NUCLEOTIDE SEQUENCE [LARGE SCALE GENOMIC DNA]</scope>
    <source>
        <strain evidence="1">Yerkes chimp pedigree #C0471</strain>
    </source>
</reference>
<evidence type="ECO:0000313" key="2">
    <source>
        <dbReference type="Proteomes" id="UP000236370"/>
    </source>
</evidence>
<dbReference type="AlphaFoldDB" id="A0A2J8IU21"/>
<feature type="non-terminal residue" evidence="1">
    <location>
        <position position="1"/>
    </location>
</feature>
<name>A0A2J8IU21_PANTR</name>
<dbReference type="EMBL" id="NBAG03000591">
    <property type="protein sequence ID" value="PNI14004.1"/>
    <property type="molecule type" value="Genomic_DNA"/>
</dbReference>
<proteinExistence type="predicted"/>
<sequence>YGKGKLLMDMALFMGRSFRVGWGPNWTLANSGEQLNGSHELENHQIADSMEFGFLPNPVAIKPCEALEPDMDTM</sequence>
<dbReference type="Proteomes" id="UP000236370">
    <property type="component" value="Unassembled WGS sequence"/>
</dbReference>
<accession>A0A2J8IU21</accession>
<protein>
    <submittedName>
        <fullName evidence="1">NUP98 isoform 15</fullName>
    </submittedName>
</protein>